<gene>
    <name evidence="4" type="ORF">GCM10010492_23060</name>
</gene>
<feature type="transmembrane region" description="Helical" evidence="2">
    <location>
        <begin position="97"/>
        <end position="116"/>
    </location>
</feature>
<feature type="domain" description="Acyltransferase 3" evidence="3">
    <location>
        <begin position="7"/>
        <end position="279"/>
    </location>
</feature>
<dbReference type="Proteomes" id="UP001500416">
    <property type="component" value="Unassembled WGS sequence"/>
</dbReference>
<feature type="transmembrane region" description="Helical" evidence="2">
    <location>
        <begin position="41"/>
        <end position="61"/>
    </location>
</feature>
<keyword evidence="2" id="KW-0472">Membrane</keyword>
<dbReference type="PANTHER" id="PTHR23028:SF131">
    <property type="entry name" value="BLR2367 PROTEIN"/>
    <property type="match status" value="1"/>
</dbReference>
<reference evidence="4 5" key="1">
    <citation type="journal article" date="2019" name="Int. J. Syst. Evol. Microbiol.">
        <title>The Global Catalogue of Microorganisms (GCM) 10K type strain sequencing project: providing services to taxonomists for standard genome sequencing and annotation.</title>
        <authorList>
            <consortium name="The Broad Institute Genomics Platform"/>
            <consortium name="The Broad Institute Genome Sequencing Center for Infectious Disease"/>
            <person name="Wu L."/>
            <person name="Ma J."/>
        </authorList>
    </citation>
    <scope>NUCLEOTIDE SEQUENCE [LARGE SCALE GENOMIC DNA]</scope>
    <source>
        <strain evidence="4 5">JCM 3380</strain>
    </source>
</reference>
<feature type="region of interest" description="Disordered" evidence="1">
    <location>
        <begin position="326"/>
        <end position="510"/>
    </location>
</feature>
<dbReference type="PANTHER" id="PTHR23028">
    <property type="entry name" value="ACETYLTRANSFERASE"/>
    <property type="match status" value="1"/>
</dbReference>
<name>A0ABN0TKV2_9PSEU</name>
<evidence type="ECO:0000313" key="4">
    <source>
        <dbReference type="EMBL" id="GAA0224284.1"/>
    </source>
</evidence>
<feature type="transmembrane region" description="Helical" evidence="2">
    <location>
        <begin position="148"/>
        <end position="169"/>
    </location>
</feature>
<protein>
    <recommendedName>
        <fullName evidence="3">Acyltransferase 3 domain-containing protein</fullName>
    </recommendedName>
</protein>
<feature type="transmembrane region" description="Helical" evidence="2">
    <location>
        <begin position="206"/>
        <end position="223"/>
    </location>
</feature>
<feature type="compositionally biased region" description="Acidic residues" evidence="1">
    <location>
        <begin position="335"/>
        <end position="346"/>
    </location>
</feature>
<dbReference type="Pfam" id="PF01757">
    <property type="entry name" value="Acyl_transf_3"/>
    <property type="match status" value="1"/>
</dbReference>
<evidence type="ECO:0000313" key="5">
    <source>
        <dbReference type="Proteomes" id="UP001500416"/>
    </source>
</evidence>
<dbReference type="InterPro" id="IPR050879">
    <property type="entry name" value="Acyltransferase_3"/>
</dbReference>
<feature type="transmembrane region" description="Helical" evidence="2">
    <location>
        <begin position="175"/>
        <end position="194"/>
    </location>
</feature>
<organism evidence="4 5">
    <name type="scientific">Saccharothrix mutabilis subsp. mutabilis</name>
    <dbReference type="NCBI Taxonomy" id="66855"/>
    <lineage>
        <taxon>Bacteria</taxon>
        <taxon>Bacillati</taxon>
        <taxon>Actinomycetota</taxon>
        <taxon>Actinomycetes</taxon>
        <taxon>Pseudonocardiales</taxon>
        <taxon>Pseudonocardiaceae</taxon>
        <taxon>Saccharothrix</taxon>
    </lineage>
</organism>
<comment type="caution">
    <text evidence="4">The sequence shown here is derived from an EMBL/GenBank/DDBJ whole genome shotgun (WGS) entry which is preliminary data.</text>
</comment>
<accession>A0ABN0TKV2</accession>
<feature type="compositionally biased region" description="Basic and acidic residues" evidence="1">
    <location>
        <begin position="371"/>
        <end position="393"/>
    </location>
</feature>
<dbReference type="EMBL" id="BAAABU010000004">
    <property type="protein sequence ID" value="GAA0224284.1"/>
    <property type="molecule type" value="Genomic_DNA"/>
</dbReference>
<evidence type="ECO:0000256" key="2">
    <source>
        <dbReference type="SAM" id="Phobius"/>
    </source>
</evidence>
<feature type="compositionally biased region" description="Basic and acidic residues" evidence="1">
    <location>
        <begin position="501"/>
        <end position="510"/>
    </location>
</feature>
<evidence type="ECO:0000259" key="3">
    <source>
        <dbReference type="Pfam" id="PF01757"/>
    </source>
</evidence>
<evidence type="ECO:0000256" key="1">
    <source>
        <dbReference type="SAM" id="MobiDB-lite"/>
    </source>
</evidence>
<feature type="transmembrane region" description="Helical" evidence="2">
    <location>
        <begin position="73"/>
        <end position="90"/>
    </location>
</feature>
<keyword evidence="5" id="KW-1185">Reference proteome</keyword>
<feature type="transmembrane region" description="Helical" evidence="2">
    <location>
        <begin position="122"/>
        <end position="141"/>
    </location>
</feature>
<feature type="transmembrane region" description="Helical" evidence="2">
    <location>
        <begin position="264"/>
        <end position="286"/>
    </location>
</feature>
<keyword evidence="2" id="KW-0812">Transmembrane</keyword>
<feature type="transmembrane region" description="Helical" evidence="2">
    <location>
        <begin position="12"/>
        <end position="29"/>
    </location>
</feature>
<dbReference type="InterPro" id="IPR002656">
    <property type="entry name" value="Acyl_transf_3_dom"/>
</dbReference>
<sequence length="510" mass="57129">MHMGVQGIGQIGVPFFFLVSGFVVTPIALRMGQRRFAVNRVVRVYIPMFFVVLLTAGAMLVGIEPLTGHRPQLSWWVVFTNMLVINYVMVPQIALVGVAWTLIVELMFYAVLVLLLPVLRRWVWLGIAVQITLIFVVLMSARHFGASWFLFAVNFSYLPIPLLGQIMWATTAKRIPLWLGGVFAGLAWLLYVFADTTSMGRLDRSYSLALACAVLFFLMGYFAEPKLKERRFWVALSERSYSIYLLHGLVAFAALDLMRPHVPLWLAIPVSVVATFAVVEVSYRFVERPSHVLARRLSRPGKPKPERLTPEDVVREAELGLAELRAGRRGREAVEPETVEPETVEPGDDRLERAEDHDRDGRAEAGGGRDGAGRLEPEHEPAEWPEVEHDRAEWTAPGSAGAERSRAERVAPRRLDPDEVPAERTAEIRRVAPPPRRVPPRRAPAVEHPTQVIDAVADAPLSGGVREPGERRSGSAGAPEPRRRRRNDGDAVVTVQSLLAERAREERDRR</sequence>
<keyword evidence="2" id="KW-1133">Transmembrane helix</keyword>
<feature type="compositionally biased region" description="Basic and acidic residues" evidence="1">
    <location>
        <begin position="403"/>
        <end position="430"/>
    </location>
</feature>
<feature type="compositionally biased region" description="Basic and acidic residues" evidence="1">
    <location>
        <begin position="347"/>
        <end position="363"/>
    </location>
</feature>
<proteinExistence type="predicted"/>